<name>A0A6M1RAY6_9ACTN</name>
<proteinExistence type="predicted"/>
<gene>
    <name evidence="1" type="ORF">G5C66_18380</name>
</gene>
<organism evidence="1 2">
    <name type="scientific">Nocardioides turkmenicus</name>
    <dbReference type="NCBI Taxonomy" id="2711220"/>
    <lineage>
        <taxon>Bacteria</taxon>
        <taxon>Bacillati</taxon>
        <taxon>Actinomycetota</taxon>
        <taxon>Actinomycetes</taxon>
        <taxon>Propionibacteriales</taxon>
        <taxon>Nocardioidaceae</taxon>
        <taxon>Nocardioides</taxon>
    </lineage>
</organism>
<accession>A0A6M1RAY6</accession>
<dbReference type="Proteomes" id="UP000483261">
    <property type="component" value="Unassembled WGS sequence"/>
</dbReference>
<keyword evidence="2" id="KW-1185">Reference proteome</keyword>
<protein>
    <submittedName>
        <fullName evidence="1">Uncharacterized protein</fullName>
    </submittedName>
</protein>
<comment type="caution">
    <text evidence="1">The sequence shown here is derived from an EMBL/GenBank/DDBJ whole genome shotgun (WGS) entry which is preliminary data.</text>
</comment>
<dbReference type="AlphaFoldDB" id="A0A6M1RAY6"/>
<evidence type="ECO:0000313" key="2">
    <source>
        <dbReference type="Proteomes" id="UP000483261"/>
    </source>
</evidence>
<dbReference type="EMBL" id="JAALAA010000016">
    <property type="protein sequence ID" value="NGN94699.1"/>
    <property type="molecule type" value="Genomic_DNA"/>
</dbReference>
<reference evidence="1 2" key="1">
    <citation type="submission" date="2020-02" db="EMBL/GenBank/DDBJ databases">
        <title>Whole-genome analyses of novel actinobacteria.</title>
        <authorList>
            <person name="Sahin N."/>
        </authorList>
    </citation>
    <scope>NUCLEOTIDE SEQUENCE [LARGE SCALE GENOMIC DNA]</scope>
    <source>
        <strain evidence="1 2">KC13</strain>
    </source>
</reference>
<dbReference type="RefSeq" id="WP_165112389.1">
    <property type="nucleotide sequence ID" value="NZ_JAALAA010000016.1"/>
</dbReference>
<evidence type="ECO:0000313" key="1">
    <source>
        <dbReference type="EMBL" id="NGN94699.1"/>
    </source>
</evidence>
<sequence length="77" mass="8123">MPVSANLDKLLLKAYEEHDLVELADAPIEAIAGISKADEEALLAAFGIKTVRDLGTNKYFKAAAAIVALADSSQKGH</sequence>